<gene>
    <name evidence="3" type="ORF">BAURA86_02460</name>
    <name evidence="2" type="ORF">CIK64_12870</name>
</gene>
<sequence length="66" mass="7212">MGGQSEDLRWEGSSEDQTSSGAVTDYSVSSDGTPRAIYWFRFAYGRVVSVDVLADETILACLDIMV</sequence>
<reference evidence="3 5" key="2">
    <citation type="submission" date="2017-03" db="EMBL/GenBank/DDBJ databases">
        <authorList>
            <person name="Afonso C.L."/>
            <person name="Miller P.J."/>
            <person name="Scott M.A."/>
            <person name="Spackman E."/>
            <person name="Goraichik I."/>
            <person name="Dimitrov K.M."/>
            <person name="Suarez D.L."/>
            <person name="Swayne D.E."/>
        </authorList>
    </citation>
    <scope>NUCLEOTIDE SEQUENCE [LARGE SCALE GENOMIC DNA]</scope>
    <source>
        <strain evidence="3">8</strain>
        <strain evidence="5">8(6)</strain>
    </source>
</reference>
<feature type="region of interest" description="Disordered" evidence="1">
    <location>
        <begin position="1"/>
        <end position="29"/>
    </location>
</feature>
<dbReference type="Proteomes" id="UP000234300">
    <property type="component" value="Unassembled WGS sequence"/>
</dbReference>
<dbReference type="EMBL" id="FXZI01000008">
    <property type="protein sequence ID" value="SMX95232.1"/>
    <property type="molecule type" value="Genomic_DNA"/>
</dbReference>
<dbReference type="RefSeq" id="WP_096162433.1">
    <property type="nucleotide sequence ID" value="NZ_FXZI01000008.1"/>
</dbReference>
<evidence type="ECO:0000313" key="2">
    <source>
        <dbReference type="EMBL" id="PCC45921.1"/>
    </source>
</evidence>
<name>A0A2A3Z337_BREAU</name>
<evidence type="ECO:0000313" key="3">
    <source>
        <dbReference type="EMBL" id="SMX95232.1"/>
    </source>
</evidence>
<evidence type="ECO:0000256" key="1">
    <source>
        <dbReference type="SAM" id="MobiDB-lite"/>
    </source>
</evidence>
<organism evidence="2 4">
    <name type="scientific">Brevibacterium aurantiacum</name>
    <dbReference type="NCBI Taxonomy" id="273384"/>
    <lineage>
        <taxon>Bacteria</taxon>
        <taxon>Bacillati</taxon>
        <taxon>Actinomycetota</taxon>
        <taxon>Actinomycetes</taxon>
        <taxon>Micrococcales</taxon>
        <taxon>Brevibacteriaceae</taxon>
        <taxon>Brevibacterium</taxon>
    </lineage>
</organism>
<evidence type="ECO:0000313" key="5">
    <source>
        <dbReference type="Proteomes" id="UP000234300"/>
    </source>
</evidence>
<dbReference type="AlphaFoldDB" id="A0A2A3Z337"/>
<feature type="compositionally biased region" description="Polar residues" evidence="1">
    <location>
        <begin position="15"/>
        <end position="29"/>
    </location>
</feature>
<dbReference type="Proteomes" id="UP000217564">
    <property type="component" value="Unassembled WGS sequence"/>
</dbReference>
<evidence type="ECO:0000313" key="4">
    <source>
        <dbReference type="Proteomes" id="UP000217564"/>
    </source>
</evidence>
<dbReference type="EMBL" id="NRGP01000018">
    <property type="protein sequence ID" value="PCC45921.1"/>
    <property type="molecule type" value="Genomic_DNA"/>
</dbReference>
<feature type="compositionally biased region" description="Basic and acidic residues" evidence="1">
    <location>
        <begin position="1"/>
        <end position="12"/>
    </location>
</feature>
<accession>A0A2H1K7K6</accession>
<protein>
    <submittedName>
        <fullName evidence="2">Uncharacterized protein</fullName>
    </submittedName>
</protein>
<proteinExistence type="predicted"/>
<reference evidence="2 4" key="1">
    <citation type="journal article" date="2017" name="Elife">
        <title>Extensive horizontal gene transfer in cheese-associated bacteria.</title>
        <authorList>
            <person name="Bonham K.S."/>
            <person name="Wolfe B.E."/>
            <person name="Dutton R.J."/>
        </authorList>
    </citation>
    <scope>NUCLEOTIDE SEQUENCE [LARGE SCALE GENOMIC DNA]</scope>
    <source>
        <strain evidence="2 4">947_7</strain>
    </source>
</reference>
<accession>A0A2A3Z337</accession>